<dbReference type="Pfam" id="PF00282">
    <property type="entry name" value="Pyridoxal_deC"/>
    <property type="match status" value="1"/>
</dbReference>
<dbReference type="PANTHER" id="PTHR42735">
    <property type="match status" value="1"/>
</dbReference>
<dbReference type="EMBL" id="CAJMXA010000357">
    <property type="protein sequence ID" value="CAE6427578.1"/>
    <property type="molecule type" value="Genomic_DNA"/>
</dbReference>
<dbReference type="InterPro" id="IPR002129">
    <property type="entry name" value="PyrdxlP-dep_de-COase"/>
</dbReference>
<evidence type="ECO:0000256" key="3">
    <source>
        <dbReference type="ARBA" id="ARBA00023239"/>
    </source>
</evidence>
<gene>
    <name evidence="5" type="ORF">RDB_LOCUS19901</name>
</gene>
<name>A0A8H2XKI5_9AGAM</name>
<feature type="modified residue" description="N6-(pyridoxal phosphate)lysine" evidence="4">
    <location>
        <position position="439"/>
    </location>
</feature>
<dbReference type="AlphaFoldDB" id="A0A8H2XKI5"/>
<dbReference type="SUPFAM" id="SSF53383">
    <property type="entry name" value="PLP-dependent transferases"/>
    <property type="match status" value="1"/>
</dbReference>
<dbReference type="Proteomes" id="UP000663853">
    <property type="component" value="Unassembled WGS sequence"/>
</dbReference>
<comment type="cofactor">
    <cofactor evidence="1 4">
        <name>pyridoxal 5'-phosphate</name>
        <dbReference type="ChEBI" id="CHEBI:597326"/>
    </cofactor>
</comment>
<evidence type="ECO:0000256" key="1">
    <source>
        <dbReference type="ARBA" id="ARBA00001933"/>
    </source>
</evidence>
<dbReference type="GO" id="GO:0016830">
    <property type="term" value="F:carbon-carbon lyase activity"/>
    <property type="evidence" value="ECO:0007669"/>
    <property type="project" value="InterPro"/>
</dbReference>
<evidence type="ECO:0000313" key="5">
    <source>
        <dbReference type="EMBL" id="CAE6427578.1"/>
    </source>
</evidence>
<dbReference type="InterPro" id="IPR015421">
    <property type="entry name" value="PyrdxlP-dep_Trfase_major"/>
</dbReference>
<dbReference type="InterPro" id="IPR015424">
    <property type="entry name" value="PyrdxlP-dep_Trfase"/>
</dbReference>
<reference evidence="5" key="1">
    <citation type="submission" date="2021-01" db="EMBL/GenBank/DDBJ databases">
        <authorList>
            <person name="Kaushik A."/>
        </authorList>
    </citation>
    <scope>NUCLEOTIDE SEQUENCE</scope>
    <source>
        <strain evidence="5">AG6-10EEA</strain>
    </source>
</reference>
<organism evidence="5 6">
    <name type="scientific">Rhizoctonia solani</name>
    <dbReference type="NCBI Taxonomy" id="456999"/>
    <lineage>
        <taxon>Eukaryota</taxon>
        <taxon>Fungi</taxon>
        <taxon>Dikarya</taxon>
        <taxon>Basidiomycota</taxon>
        <taxon>Agaricomycotina</taxon>
        <taxon>Agaricomycetes</taxon>
        <taxon>Cantharellales</taxon>
        <taxon>Ceratobasidiaceae</taxon>
        <taxon>Rhizoctonia</taxon>
    </lineage>
</organism>
<evidence type="ECO:0000256" key="4">
    <source>
        <dbReference type="PIRSR" id="PIRSR602129-50"/>
    </source>
</evidence>
<protein>
    <submittedName>
        <fullName evidence="5">Uncharacterized protein</fullName>
    </submittedName>
</protein>
<keyword evidence="3" id="KW-0456">Lyase</keyword>
<sequence length="1026" mass="114740">MSESEGLDFYHSSSVGRHNRLSAWFFGPNGENSSLLGDVLLDIMKRTVTARKNIYDKDPDFITAEIQESKEYQREKMVLSERLQALSENLQRGTVPFWSPRYNAHMASDTSMPALLSYISTALFNPNNISPEAAPLTSELEVKAGIDICHMLGFSVSDEPSKPWGHITCGGSVANMEAVWAARNLKFYPLSLFKAMGDAQPLEFIRNSFEVTLCNDKTRKLFKDCSTWELLNLKPETILEIPYRLEEEYDIAAEALTGFMHPFLVQTVGRHALESEFEITKNPVQLITTATKHYSFPKGCALAGIGSANLVSIPVDVSARMDILELDRHLNNCLEGRQAVYAVVAIMGSTDHGAVDPLAEICNLRRSYQLRGMSFVIHADGAWGGYFASLLRSPNSRRSTILSSPPTGQLVPERHLSDYVTRQFKALDQVDSVTVDPHKSGYVPFPAGGLCYRDGRMRYQLTWFNPSGHGSGDPDMNLSVFGIEGSKPGAAAAAVWLSNLMLGLDRDGYGMLLAQAKFGSLKMYSHLATMDMGSNSLIVVPLVMLPAERENASAQDVIAQKEKLIARIRDNRNENITEDDLRFASNFGSDLSINSFACNFRIDEQVNADIAEANDLNQRIYERLSMTRPGDKVPPVIIMLTEVNQNAYGKCAEELKRRLGLIGKEDLKILVNCVMSPFPTTSNFTKTIATEFRKVAEDVIQNYSLFRNRVTSARFYFIMQGTDPVHLVLLPSFHVENHRRQLILTCKLSRGVPSTYLAAQIQEPKSPLILYNKHDLTLEDLLKGEFEADIIRGFPRNSGDEAPVPVIVKNLHVTILKVIKNHRLNSRFLDISPPRLSIFYLYGTPKQLHIEHALLVDKNVQLTSNRVTLSFDGREAITSDELSKGLVAVFSDMHERTFLPVVPPRTPSSFKCGKSHRVLIYQDPTSANTAGPGLFDRLLSAELIGTGSLTLGDMTIADSTTINVDPWRLSDDGQTGGHKERPYRLKNNEYGATHEMYRRLDRRTLWDSLTEGMEDDYYASYTKVNN</sequence>
<proteinExistence type="predicted"/>
<dbReference type="PANTHER" id="PTHR42735:SF4">
    <property type="entry name" value="PYRIDOXAL PHOSPHATE-DEPENDENT DECARBOXYLASE FAMILY PROTEIN"/>
    <property type="match status" value="1"/>
</dbReference>
<evidence type="ECO:0000313" key="6">
    <source>
        <dbReference type="Proteomes" id="UP000663853"/>
    </source>
</evidence>
<dbReference type="GO" id="GO:0030170">
    <property type="term" value="F:pyridoxal phosphate binding"/>
    <property type="evidence" value="ECO:0007669"/>
    <property type="project" value="InterPro"/>
</dbReference>
<comment type="caution">
    <text evidence="5">The sequence shown here is derived from an EMBL/GenBank/DDBJ whole genome shotgun (WGS) entry which is preliminary data.</text>
</comment>
<dbReference type="Gene3D" id="3.40.640.10">
    <property type="entry name" value="Type I PLP-dependent aspartate aminotransferase-like (Major domain)"/>
    <property type="match status" value="1"/>
</dbReference>
<keyword evidence="2 4" id="KW-0663">Pyridoxal phosphate</keyword>
<dbReference type="GO" id="GO:0019752">
    <property type="term" value="P:carboxylic acid metabolic process"/>
    <property type="evidence" value="ECO:0007669"/>
    <property type="project" value="InterPro"/>
</dbReference>
<evidence type="ECO:0000256" key="2">
    <source>
        <dbReference type="ARBA" id="ARBA00022898"/>
    </source>
</evidence>
<accession>A0A8H2XKI5</accession>
<dbReference type="InterPro" id="IPR050477">
    <property type="entry name" value="GrpII_AminoAcid_Decarb"/>
</dbReference>